<sequence length="213" mass="25047">MKTLMINAHPDFKKEDSFSFKLKEMFLEAYGQLYPNEQPEVLNLYDIQLPRIEKNQLLNVWHKQREGEKLSEVEELISTKTSELLQQFKAYKRIVIISPLHNFNITSRLKDYIDNIMIARETFKYTESGSVGLMTDNYKALYLQASGSIYTNDDRYKLLDFSYHYLKAMFEDIMGFEEFYVVRAQGTAILPENDILNDAKLDLKQVLSSFYAK</sequence>
<dbReference type="AlphaFoldDB" id="A0AB34AJD3"/>
<keyword evidence="2 6" id="KW-0288">FMN</keyword>
<dbReference type="Proteomes" id="UP000321839">
    <property type="component" value="Unassembled WGS sequence"/>
</dbReference>
<keyword evidence="3 6" id="KW-0560">Oxidoreductase</keyword>
<feature type="binding site" evidence="6">
    <location>
        <begin position="17"/>
        <end position="19"/>
    </location>
    <ligand>
        <name>FMN</name>
        <dbReference type="ChEBI" id="CHEBI:58210"/>
    </ligand>
</feature>
<keyword evidence="1 6" id="KW-0285">Flavoprotein</keyword>
<dbReference type="PANTHER" id="PTHR43741">
    <property type="entry name" value="FMN-DEPENDENT NADH-AZOREDUCTASE 1"/>
    <property type="match status" value="1"/>
</dbReference>
<accession>A0AB34AJD3</accession>
<proteinExistence type="inferred from homology"/>
<comment type="catalytic activity">
    <reaction evidence="6">
        <text>2 a quinone + NADH + H(+) = 2 a 1,4-benzosemiquinone + NAD(+)</text>
        <dbReference type="Rhea" id="RHEA:65952"/>
        <dbReference type="ChEBI" id="CHEBI:15378"/>
        <dbReference type="ChEBI" id="CHEBI:57540"/>
        <dbReference type="ChEBI" id="CHEBI:57945"/>
        <dbReference type="ChEBI" id="CHEBI:132124"/>
        <dbReference type="ChEBI" id="CHEBI:134225"/>
    </reaction>
</comment>
<evidence type="ECO:0000259" key="7">
    <source>
        <dbReference type="Pfam" id="PF02525"/>
    </source>
</evidence>
<dbReference type="RefSeq" id="WP_073345446.1">
    <property type="nucleotide sequence ID" value="NZ_BKAW01000009.1"/>
</dbReference>
<dbReference type="EC" id="1.7.1.17" evidence="6"/>
<gene>
    <name evidence="8" type="primary">azoR1</name>
    <name evidence="6" type="synonym">azoR</name>
    <name evidence="8" type="ORF">SCO02_19660</name>
</gene>
<dbReference type="PANTHER" id="PTHR43741:SF4">
    <property type="entry name" value="FMN-DEPENDENT NADH:QUINONE OXIDOREDUCTASE"/>
    <property type="match status" value="1"/>
</dbReference>
<evidence type="ECO:0000256" key="4">
    <source>
        <dbReference type="ARBA" id="ARBA00023027"/>
    </source>
</evidence>
<comment type="cofactor">
    <cofactor evidence="6">
        <name>FMN</name>
        <dbReference type="ChEBI" id="CHEBI:58210"/>
    </cofactor>
    <text evidence="6">Binds 1 FMN per subunit.</text>
</comment>
<keyword evidence="4 6" id="KW-0520">NAD</keyword>
<dbReference type="SUPFAM" id="SSF52218">
    <property type="entry name" value="Flavoproteins"/>
    <property type="match status" value="1"/>
</dbReference>
<evidence type="ECO:0000256" key="2">
    <source>
        <dbReference type="ARBA" id="ARBA00022643"/>
    </source>
</evidence>
<comment type="similarity">
    <text evidence="6">Belongs to the azoreductase type 1 family.</text>
</comment>
<comment type="caution">
    <text evidence="8">The sequence shown here is derived from an EMBL/GenBank/DDBJ whole genome shotgun (WGS) entry which is preliminary data.</text>
</comment>
<dbReference type="GO" id="GO:0009055">
    <property type="term" value="F:electron transfer activity"/>
    <property type="evidence" value="ECO:0007669"/>
    <property type="project" value="UniProtKB-UniRule"/>
</dbReference>
<dbReference type="EMBL" id="BKAW01000009">
    <property type="protein sequence ID" value="GEQ03525.1"/>
    <property type="molecule type" value="Genomic_DNA"/>
</dbReference>
<comment type="subunit">
    <text evidence="6">Homodimer.</text>
</comment>
<comment type="function">
    <text evidence="6">Also exhibits azoreductase activity. Catalyzes the reductive cleavage of the azo bond in aromatic azo compounds to the corresponding amines.</text>
</comment>
<reference evidence="8 9" key="1">
    <citation type="submission" date="2019-07" db="EMBL/GenBank/DDBJ databases">
        <title>Whole genome shotgun sequence of Staphylococcus cohnii subsp. urealyticus NBRC 109766.</title>
        <authorList>
            <person name="Hosoyama A."/>
            <person name="Uohara A."/>
            <person name="Ohji S."/>
            <person name="Ichikawa N."/>
        </authorList>
    </citation>
    <scope>NUCLEOTIDE SEQUENCE [LARGE SCALE GENOMIC DNA]</scope>
    <source>
        <strain evidence="8 9">NBRC 109766</strain>
    </source>
</reference>
<dbReference type="GO" id="GO:0016652">
    <property type="term" value="F:oxidoreductase activity, acting on NAD(P)H as acceptor"/>
    <property type="evidence" value="ECO:0007669"/>
    <property type="project" value="UniProtKB-UniRule"/>
</dbReference>
<dbReference type="HAMAP" id="MF_01216">
    <property type="entry name" value="Azoreductase_type1"/>
    <property type="match status" value="1"/>
</dbReference>
<dbReference type="GO" id="GO:0016655">
    <property type="term" value="F:oxidoreductase activity, acting on NAD(P)H, quinone or similar compound as acceptor"/>
    <property type="evidence" value="ECO:0007669"/>
    <property type="project" value="InterPro"/>
</dbReference>
<evidence type="ECO:0000256" key="5">
    <source>
        <dbReference type="ARBA" id="ARBA00048542"/>
    </source>
</evidence>
<evidence type="ECO:0000256" key="6">
    <source>
        <dbReference type="HAMAP-Rule" id="MF_01216"/>
    </source>
</evidence>
<evidence type="ECO:0000313" key="8">
    <source>
        <dbReference type="EMBL" id="GEQ03525.1"/>
    </source>
</evidence>
<comment type="caution">
    <text evidence="6">Lacks conserved residue(s) required for the propagation of feature annotation.</text>
</comment>
<dbReference type="Pfam" id="PF02525">
    <property type="entry name" value="Flavodoxin_2"/>
    <property type="match status" value="1"/>
</dbReference>
<organism evidence="8 9">
    <name type="scientific">Staphylococcus ureilyticus</name>
    <name type="common">Staphylococcus cohnii subsp. urealyticus</name>
    <dbReference type="NCBI Taxonomy" id="94138"/>
    <lineage>
        <taxon>Bacteria</taxon>
        <taxon>Bacillati</taxon>
        <taxon>Bacillota</taxon>
        <taxon>Bacilli</taxon>
        <taxon>Bacillales</taxon>
        <taxon>Staphylococcaceae</taxon>
        <taxon>Staphylococcus</taxon>
        <taxon>Staphylococcus cohnii species complex</taxon>
    </lineage>
</organism>
<dbReference type="GO" id="GO:0010181">
    <property type="term" value="F:FMN binding"/>
    <property type="evidence" value="ECO:0007669"/>
    <property type="project" value="UniProtKB-UniRule"/>
</dbReference>
<feature type="domain" description="Flavodoxin-like fold" evidence="7">
    <location>
        <begin position="1"/>
        <end position="205"/>
    </location>
</feature>
<evidence type="ECO:0000256" key="1">
    <source>
        <dbReference type="ARBA" id="ARBA00022630"/>
    </source>
</evidence>
<comment type="function">
    <text evidence="6">Quinone reductase that provides resistance to thiol-specific stress caused by electrophilic quinones.</text>
</comment>
<dbReference type="InterPro" id="IPR050104">
    <property type="entry name" value="FMN-dep_NADH:Q_OxRdtase_AzoR1"/>
</dbReference>
<dbReference type="InterPro" id="IPR023048">
    <property type="entry name" value="NADH:quinone_OxRdtase_FMN_depd"/>
</dbReference>
<evidence type="ECO:0000313" key="9">
    <source>
        <dbReference type="Proteomes" id="UP000321839"/>
    </source>
</evidence>
<dbReference type="EC" id="1.6.5.-" evidence="6"/>
<name>A0AB34AJD3_STAUR</name>
<keyword evidence="9" id="KW-1185">Reference proteome</keyword>
<protein>
    <recommendedName>
        <fullName evidence="6">FMN dependent NADH:quinone oxidoreductase</fullName>
        <ecNumber evidence="6">1.6.5.-</ecNumber>
    </recommendedName>
    <alternativeName>
        <fullName evidence="6">Azo-dye reductase</fullName>
    </alternativeName>
    <alternativeName>
        <fullName evidence="6">FMN-dependent NADH-azo compound oxidoreductase</fullName>
    </alternativeName>
    <alternativeName>
        <fullName evidence="6">FMN-dependent NADH-azoreductase</fullName>
        <ecNumber evidence="6">1.7.1.17</ecNumber>
    </alternativeName>
</protein>
<dbReference type="InterPro" id="IPR003680">
    <property type="entry name" value="Flavodoxin_fold"/>
</dbReference>
<dbReference type="Gene3D" id="3.40.50.360">
    <property type="match status" value="1"/>
</dbReference>
<comment type="catalytic activity">
    <reaction evidence="5">
        <text>N,N-dimethyl-1,4-phenylenediamine + anthranilate + 2 NAD(+) = 2-(4-dimethylaminophenyl)diazenylbenzoate + 2 NADH + 2 H(+)</text>
        <dbReference type="Rhea" id="RHEA:55872"/>
        <dbReference type="ChEBI" id="CHEBI:15378"/>
        <dbReference type="ChEBI" id="CHEBI:15783"/>
        <dbReference type="ChEBI" id="CHEBI:16567"/>
        <dbReference type="ChEBI" id="CHEBI:57540"/>
        <dbReference type="ChEBI" id="CHEBI:57945"/>
        <dbReference type="ChEBI" id="CHEBI:71579"/>
        <dbReference type="EC" id="1.7.1.17"/>
    </reaction>
    <physiologicalReaction direction="right-to-left" evidence="5">
        <dbReference type="Rhea" id="RHEA:55874"/>
    </physiologicalReaction>
</comment>
<evidence type="ECO:0000256" key="3">
    <source>
        <dbReference type="ARBA" id="ARBA00023002"/>
    </source>
</evidence>
<dbReference type="InterPro" id="IPR029039">
    <property type="entry name" value="Flavoprotein-like_sf"/>
</dbReference>